<reference evidence="1" key="1">
    <citation type="submission" date="2020-09" db="EMBL/GenBank/DDBJ databases">
        <title>Genome-Enabled Discovery of Anthraquinone Biosynthesis in Senna tora.</title>
        <authorList>
            <person name="Kang S.-H."/>
            <person name="Pandey R.P."/>
            <person name="Lee C.-M."/>
            <person name="Sim J.-S."/>
            <person name="Jeong J.-T."/>
            <person name="Choi B.-S."/>
            <person name="Jung M."/>
            <person name="Ginzburg D."/>
            <person name="Zhao K."/>
            <person name="Won S.Y."/>
            <person name="Oh T.-J."/>
            <person name="Yu Y."/>
            <person name="Kim N.-H."/>
            <person name="Lee O.R."/>
            <person name="Lee T.-H."/>
            <person name="Bashyal P."/>
            <person name="Kim T.-S."/>
            <person name="Lee W.-H."/>
            <person name="Kawkins C."/>
            <person name="Kim C.-K."/>
            <person name="Kim J.S."/>
            <person name="Ahn B.O."/>
            <person name="Rhee S.Y."/>
            <person name="Sohng J.K."/>
        </authorList>
    </citation>
    <scope>NUCLEOTIDE SEQUENCE</scope>
    <source>
        <tissue evidence="1">Leaf</tissue>
    </source>
</reference>
<organism evidence="1 2">
    <name type="scientific">Senna tora</name>
    <dbReference type="NCBI Taxonomy" id="362788"/>
    <lineage>
        <taxon>Eukaryota</taxon>
        <taxon>Viridiplantae</taxon>
        <taxon>Streptophyta</taxon>
        <taxon>Embryophyta</taxon>
        <taxon>Tracheophyta</taxon>
        <taxon>Spermatophyta</taxon>
        <taxon>Magnoliopsida</taxon>
        <taxon>eudicotyledons</taxon>
        <taxon>Gunneridae</taxon>
        <taxon>Pentapetalae</taxon>
        <taxon>rosids</taxon>
        <taxon>fabids</taxon>
        <taxon>Fabales</taxon>
        <taxon>Fabaceae</taxon>
        <taxon>Caesalpinioideae</taxon>
        <taxon>Cassia clade</taxon>
        <taxon>Senna</taxon>
    </lineage>
</organism>
<dbReference type="Proteomes" id="UP000634136">
    <property type="component" value="Unassembled WGS sequence"/>
</dbReference>
<dbReference type="GO" id="GO:0016301">
    <property type="term" value="F:kinase activity"/>
    <property type="evidence" value="ECO:0007669"/>
    <property type="project" value="UniProtKB-KW"/>
</dbReference>
<keyword evidence="1" id="KW-0675">Receptor</keyword>
<keyword evidence="1" id="KW-0808">Transferase</keyword>
<comment type="caution">
    <text evidence="1">The sequence shown here is derived from an EMBL/GenBank/DDBJ whole genome shotgun (WGS) entry which is preliminary data.</text>
</comment>
<sequence>MYDHLVLKPFPRGYTFWFSHVEKRVDEPVVESHPRPKVMDARSCGNNPIQYMVHDAFGYHPNDETMDEVVGGIVLTRTCNVWFELSHFFTASSQYLLVYPSFKGKWKAWVNQSQPTGEELTVFLAPRLLFRP</sequence>
<dbReference type="EMBL" id="JAAIUW010000001">
    <property type="protein sequence ID" value="KAF7843849.1"/>
    <property type="molecule type" value="Genomic_DNA"/>
</dbReference>
<name>A0A834XEK4_9FABA</name>
<evidence type="ECO:0000313" key="1">
    <source>
        <dbReference type="EMBL" id="KAF7843849.1"/>
    </source>
</evidence>
<evidence type="ECO:0000313" key="2">
    <source>
        <dbReference type="Proteomes" id="UP000634136"/>
    </source>
</evidence>
<protein>
    <submittedName>
        <fullName evidence="1">Cysteine-rich receptor-like protein kinase 15</fullName>
    </submittedName>
</protein>
<keyword evidence="2" id="KW-1185">Reference proteome</keyword>
<gene>
    <name evidence="1" type="ORF">G2W53_000754</name>
</gene>
<accession>A0A834XEK4</accession>
<dbReference type="AlphaFoldDB" id="A0A834XEK4"/>
<proteinExistence type="predicted"/>
<dbReference type="OrthoDB" id="1433848at2759"/>
<keyword evidence="1" id="KW-0418">Kinase</keyword>